<name>A0A438KN25_VITVI</name>
<evidence type="ECO:0000313" key="1">
    <source>
        <dbReference type="EMBL" id="RVX22602.1"/>
    </source>
</evidence>
<dbReference type="Gene3D" id="3.40.1110.10">
    <property type="entry name" value="Calcium-transporting ATPase, cytoplasmic domain N"/>
    <property type="match status" value="1"/>
</dbReference>
<dbReference type="GO" id="GO:0000166">
    <property type="term" value="F:nucleotide binding"/>
    <property type="evidence" value="ECO:0007669"/>
    <property type="project" value="InterPro"/>
</dbReference>
<dbReference type="InterPro" id="IPR023299">
    <property type="entry name" value="ATPase_P-typ_cyto_dom_N"/>
</dbReference>
<reference evidence="1 2" key="1">
    <citation type="journal article" date="2018" name="PLoS Genet.">
        <title>Population sequencing reveals clonal diversity and ancestral inbreeding in the grapevine cultivar Chardonnay.</title>
        <authorList>
            <person name="Roach M.J."/>
            <person name="Johnson D.L."/>
            <person name="Bohlmann J."/>
            <person name="van Vuuren H.J."/>
            <person name="Jones S.J."/>
            <person name="Pretorius I.S."/>
            <person name="Schmidt S.A."/>
            <person name="Borneman A.R."/>
        </authorList>
    </citation>
    <scope>NUCLEOTIDE SEQUENCE [LARGE SCALE GENOMIC DNA]</scope>
    <source>
        <strain evidence="2">cv. Chardonnay</strain>
        <tissue evidence="1">Leaf</tissue>
    </source>
</reference>
<proteinExistence type="predicted"/>
<dbReference type="SUPFAM" id="SSF81660">
    <property type="entry name" value="Metal cation-transporting ATPase, ATP-binding domain N"/>
    <property type="match status" value="1"/>
</dbReference>
<gene>
    <name evidence="1" type="ORF">CK203_012721</name>
</gene>
<protein>
    <submittedName>
        <fullName evidence="1">Uncharacterized protein</fullName>
    </submittedName>
</protein>
<dbReference type="AlphaFoldDB" id="A0A438KN25"/>
<sequence>MLTPFFYIFLDADITPEDPQMGQGGLQDAPGACYLVSPFYEYICCSLISFAETETLRCLALALKRMPMGQQTLSFNDEQDLTFIGLVCFLF</sequence>
<evidence type="ECO:0000313" key="2">
    <source>
        <dbReference type="Proteomes" id="UP000288805"/>
    </source>
</evidence>
<dbReference type="EMBL" id="QGNW01000003">
    <property type="protein sequence ID" value="RVX22602.1"/>
    <property type="molecule type" value="Genomic_DNA"/>
</dbReference>
<accession>A0A438KN25</accession>
<comment type="caution">
    <text evidence="1">The sequence shown here is derived from an EMBL/GenBank/DDBJ whole genome shotgun (WGS) entry which is preliminary data.</text>
</comment>
<dbReference type="Proteomes" id="UP000288805">
    <property type="component" value="Unassembled WGS sequence"/>
</dbReference>
<organism evidence="1 2">
    <name type="scientific">Vitis vinifera</name>
    <name type="common">Grape</name>
    <dbReference type="NCBI Taxonomy" id="29760"/>
    <lineage>
        <taxon>Eukaryota</taxon>
        <taxon>Viridiplantae</taxon>
        <taxon>Streptophyta</taxon>
        <taxon>Embryophyta</taxon>
        <taxon>Tracheophyta</taxon>
        <taxon>Spermatophyta</taxon>
        <taxon>Magnoliopsida</taxon>
        <taxon>eudicotyledons</taxon>
        <taxon>Gunneridae</taxon>
        <taxon>Pentapetalae</taxon>
        <taxon>rosids</taxon>
        <taxon>Vitales</taxon>
        <taxon>Vitaceae</taxon>
        <taxon>Viteae</taxon>
        <taxon>Vitis</taxon>
    </lineage>
</organism>